<organism evidence="2 3">
    <name type="scientific">Parathielavia appendiculata</name>
    <dbReference type="NCBI Taxonomy" id="2587402"/>
    <lineage>
        <taxon>Eukaryota</taxon>
        <taxon>Fungi</taxon>
        <taxon>Dikarya</taxon>
        <taxon>Ascomycota</taxon>
        <taxon>Pezizomycotina</taxon>
        <taxon>Sordariomycetes</taxon>
        <taxon>Sordariomycetidae</taxon>
        <taxon>Sordariales</taxon>
        <taxon>Chaetomiaceae</taxon>
        <taxon>Parathielavia</taxon>
    </lineage>
</organism>
<dbReference type="AlphaFoldDB" id="A0AAN6YZH1"/>
<dbReference type="Proteomes" id="UP001302602">
    <property type="component" value="Unassembled WGS sequence"/>
</dbReference>
<feature type="non-terminal residue" evidence="2">
    <location>
        <position position="1"/>
    </location>
</feature>
<evidence type="ECO:0000313" key="2">
    <source>
        <dbReference type="EMBL" id="KAK4118389.1"/>
    </source>
</evidence>
<keyword evidence="3" id="KW-1185">Reference proteome</keyword>
<evidence type="ECO:0000256" key="1">
    <source>
        <dbReference type="SAM" id="MobiDB-lite"/>
    </source>
</evidence>
<dbReference type="EMBL" id="MU853269">
    <property type="protein sequence ID" value="KAK4118389.1"/>
    <property type="molecule type" value="Genomic_DNA"/>
</dbReference>
<reference evidence="2" key="2">
    <citation type="submission" date="2023-05" db="EMBL/GenBank/DDBJ databases">
        <authorList>
            <consortium name="Lawrence Berkeley National Laboratory"/>
            <person name="Steindorff A."/>
            <person name="Hensen N."/>
            <person name="Bonometti L."/>
            <person name="Westerberg I."/>
            <person name="Brannstrom I.O."/>
            <person name="Guillou S."/>
            <person name="Cros-Aarteil S."/>
            <person name="Calhoun S."/>
            <person name="Haridas S."/>
            <person name="Kuo A."/>
            <person name="Mondo S."/>
            <person name="Pangilinan J."/>
            <person name="Riley R."/>
            <person name="Labutti K."/>
            <person name="Andreopoulos B."/>
            <person name="Lipzen A."/>
            <person name="Chen C."/>
            <person name="Yanf M."/>
            <person name="Daum C."/>
            <person name="Ng V."/>
            <person name="Clum A."/>
            <person name="Ohm R."/>
            <person name="Martin F."/>
            <person name="Silar P."/>
            <person name="Natvig D."/>
            <person name="Lalanne C."/>
            <person name="Gautier V."/>
            <person name="Ament-Velasquez S.L."/>
            <person name="Kruys A."/>
            <person name="Hutchinson M.I."/>
            <person name="Powell A.J."/>
            <person name="Barry K."/>
            <person name="Miller A.N."/>
            <person name="Grigoriev I.V."/>
            <person name="Debuchy R."/>
            <person name="Gladieux P."/>
            <person name="Thoren M.H."/>
            <person name="Johannesson H."/>
        </authorList>
    </citation>
    <scope>NUCLEOTIDE SEQUENCE</scope>
    <source>
        <strain evidence="2">CBS 731.68</strain>
    </source>
</reference>
<protein>
    <submittedName>
        <fullName evidence="2">Uncharacterized protein</fullName>
    </submittedName>
</protein>
<accession>A0AAN6YZH1</accession>
<dbReference type="RefSeq" id="XP_062642162.1">
    <property type="nucleotide sequence ID" value="XM_062797458.1"/>
</dbReference>
<sequence length="88" mass="9355">VAHTSSCWATPSSIPTSAPSSPQTIIHLSPHNPSNVGSPTRISEIEDGSSQNKKRTTLPGPPDFGNKLQGTSKLERSRRNQHPAITSS</sequence>
<feature type="compositionally biased region" description="Polar residues" evidence="1">
    <location>
        <begin position="31"/>
        <end position="41"/>
    </location>
</feature>
<comment type="caution">
    <text evidence="2">The sequence shown here is derived from an EMBL/GenBank/DDBJ whole genome shotgun (WGS) entry which is preliminary data.</text>
</comment>
<dbReference type="GeneID" id="87834233"/>
<feature type="compositionally biased region" description="Low complexity" evidence="1">
    <location>
        <begin position="9"/>
        <end position="26"/>
    </location>
</feature>
<reference evidence="2" key="1">
    <citation type="journal article" date="2023" name="Mol. Phylogenet. Evol.">
        <title>Genome-scale phylogeny and comparative genomics of the fungal order Sordariales.</title>
        <authorList>
            <person name="Hensen N."/>
            <person name="Bonometti L."/>
            <person name="Westerberg I."/>
            <person name="Brannstrom I.O."/>
            <person name="Guillou S."/>
            <person name="Cros-Aarteil S."/>
            <person name="Calhoun S."/>
            <person name="Haridas S."/>
            <person name="Kuo A."/>
            <person name="Mondo S."/>
            <person name="Pangilinan J."/>
            <person name="Riley R."/>
            <person name="LaButti K."/>
            <person name="Andreopoulos B."/>
            <person name="Lipzen A."/>
            <person name="Chen C."/>
            <person name="Yan M."/>
            <person name="Daum C."/>
            <person name="Ng V."/>
            <person name="Clum A."/>
            <person name="Steindorff A."/>
            <person name="Ohm R.A."/>
            <person name="Martin F."/>
            <person name="Silar P."/>
            <person name="Natvig D.O."/>
            <person name="Lalanne C."/>
            <person name="Gautier V."/>
            <person name="Ament-Velasquez S.L."/>
            <person name="Kruys A."/>
            <person name="Hutchinson M.I."/>
            <person name="Powell A.J."/>
            <person name="Barry K."/>
            <person name="Miller A.N."/>
            <person name="Grigoriev I.V."/>
            <person name="Debuchy R."/>
            <person name="Gladieux P."/>
            <person name="Hiltunen Thoren M."/>
            <person name="Johannesson H."/>
        </authorList>
    </citation>
    <scope>NUCLEOTIDE SEQUENCE</scope>
    <source>
        <strain evidence="2">CBS 731.68</strain>
    </source>
</reference>
<proteinExistence type="predicted"/>
<evidence type="ECO:0000313" key="3">
    <source>
        <dbReference type="Proteomes" id="UP001302602"/>
    </source>
</evidence>
<name>A0AAN6YZH1_9PEZI</name>
<gene>
    <name evidence="2" type="ORF">N657DRAFT_714034</name>
</gene>
<feature type="region of interest" description="Disordered" evidence="1">
    <location>
        <begin position="1"/>
        <end position="88"/>
    </location>
</feature>